<keyword evidence="2" id="KW-1185">Reference proteome</keyword>
<protein>
    <submittedName>
        <fullName evidence="1">4632_t:CDS:1</fullName>
    </submittedName>
</protein>
<evidence type="ECO:0000313" key="1">
    <source>
        <dbReference type="EMBL" id="CAG8576509.1"/>
    </source>
</evidence>
<evidence type="ECO:0000313" key="2">
    <source>
        <dbReference type="Proteomes" id="UP000789739"/>
    </source>
</evidence>
<sequence>MRCGQVESKSVLARVNITPYFIDGLQWKVWLIATCDLGIDLPR</sequence>
<organism evidence="1 2">
    <name type="scientific">Paraglomus brasilianum</name>
    <dbReference type="NCBI Taxonomy" id="144538"/>
    <lineage>
        <taxon>Eukaryota</taxon>
        <taxon>Fungi</taxon>
        <taxon>Fungi incertae sedis</taxon>
        <taxon>Mucoromycota</taxon>
        <taxon>Glomeromycotina</taxon>
        <taxon>Glomeromycetes</taxon>
        <taxon>Paraglomerales</taxon>
        <taxon>Paraglomeraceae</taxon>
        <taxon>Paraglomus</taxon>
    </lineage>
</organism>
<accession>A0A9N9G340</accession>
<reference evidence="1" key="1">
    <citation type="submission" date="2021-06" db="EMBL/GenBank/DDBJ databases">
        <authorList>
            <person name="Kallberg Y."/>
            <person name="Tangrot J."/>
            <person name="Rosling A."/>
        </authorList>
    </citation>
    <scope>NUCLEOTIDE SEQUENCE</scope>
    <source>
        <strain evidence="1">BR232B</strain>
    </source>
</reference>
<comment type="caution">
    <text evidence="1">The sequence shown here is derived from an EMBL/GenBank/DDBJ whole genome shotgun (WGS) entry which is preliminary data.</text>
</comment>
<gene>
    <name evidence="1" type="ORF">PBRASI_LOCUS6390</name>
</gene>
<dbReference type="Proteomes" id="UP000789739">
    <property type="component" value="Unassembled WGS sequence"/>
</dbReference>
<dbReference type="EMBL" id="CAJVPI010000841">
    <property type="protein sequence ID" value="CAG8576509.1"/>
    <property type="molecule type" value="Genomic_DNA"/>
</dbReference>
<dbReference type="AlphaFoldDB" id="A0A9N9G340"/>
<proteinExistence type="predicted"/>
<name>A0A9N9G340_9GLOM</name>